<protein>
    <submittedName>
        <fullName evidence="2">Uncharacterized protein</fullName>
    </submittedName>
</protein>
<keyword evidence="3" id="KW-1185">Reference proteome</keyword>
<reference evidence="3" key="1">
    <citation type="submission" date="2019-10" db="EMBL/GenBank/DDBJ databases">
        <title>Lacipirellula parvula gen. nov., sp. nov., representing a lineage of planctomycetes widespread in freshwater anoxic habitats, and description of the family Lacipirellulaceae.</title>
        <authorList>
            <person name="Dedysh S.N."/>
            <person name="Kulichevskaya I.S."/>
            <person name="Beletsky A.V."/>
            <person name="Rakitin A.L."/>
            <person name="Mardanov A.V."/>
            <person name="Ivanova A.A."/>
            <person name="Saltykova V.X."/>
            <person name="Rijpstra W.I.C."/>
            <person name="Sinninghe Damste J.S."/>
            <person name="Ravin N.V."/>
        </authorList>
    </citation>
    <scope>NUCLEOTIDE SEQUENCE [LARGE SCALE GENOMIC DNA]</scope>
    <source>
        <strain evidence="3">PX69</strain>
    </source>
</reference>
<dbReference type="KEGG" id="lpav:PLANPX_1558"/>
<evidence type="ECO:0000313" key="3">
    <source>
        <dbReference type="Proteomes" id="UP000326837"/>
    </source>
</evidence>
<evidence type="ECO:0000256" key="1">
    <source>
        <dbReference type="SAM" id="MobiDB-lite"/>
    </source>
</evidence>
<feature type="region of interest" description="Disordered" evidence="1">
    <location>
        <begin position="230"/>
        <end position="257"/>
    </location>
</feature>
<evidence type="ECO:0000313" key="2">
    <source>
        <dbReference type="EMBL" id="BBO31946.1"/>
    </source>
</evidence>
<gene>
    <name evidence="2" type="ORF">PLANPX_1558</name>
</gene>
<dbReference type="AlphaFoldDB" id="A0A5K7XC75"/>
<dbReference type="EMBL" id="AP021861">
    <property type="protein sequence ID" value="BBO31946.1"/>
    <property type="molecule type" value="Genomic_DNA"/>
</dbReference>
<proteinExistence type="predicted"/>
<dbReference type="Proteomes" id="UP000326837">
    <property type="component" value="Chromosome"/>
</dbReference>
<name>A0A5K7XC75_9BACT</name>
<organism evidence="2 3">
    <name type="scientific">Lacipirellula parvula</name>
    <dbReference type="NCBI Taxonomy" id="2650471"/>
    <lineage>
        <taxon>Bacteria</taxon>
        <taxon>Pseudomonadati</taxon>
        <taxon>Planctomycetota</taxon>
        <taxon>Planctomycetia</taxon>
        <taxon>Pirellulales</taxon>
        <taxon>Lacipirellulaceae</taxon>
        <taxon>Lacipirellula</taxon>
    </lineage>
</organism>
<accession>A0A5K7XC75</accession>
<sequence>MLADSVVANLSRRLISEFLAASTYSCAERLMLHAAHREGRSPLDNHGSAGFAFSYFSRLGWPLDRIEAMSFCDATAILDRDGWESPSAAPFCLFELECQCNFLSDLVEREGCSSTSIQEGILRCQFLISKATGALASEASSSLLAALRDLENVGAQSLNLAGDEQAGRVARLVRIIRGPLVKDSPTCTRDAWIYEQAMKSIPWKTILSGLKRIGDERGWDEIESQNGIKSAANRYADKNNFPRPPSRTPGRKKSEQL</sequence>
<dbReference type="RefSeq" id="WP_152098004.1">
    <property type="nucleotide sequence ID" value="NZ_AP021861.1"/>
</dbReference>